<dbReference type="Pfam" id="PF13439">
    <property type="entry name" value="Glyco_transf_4"/>
    <property type="match status" value="1"/>
</dbReference>
<dbReference type="Pfam" id="PF00534">
    <property type="entry name" value="Glycos_transf_1"/>
    <property type="match status" value="1"/>
</dbReference>
<name>A0A1G1VUL4_9BACT</name>
<dbReference type="Gene3D" id="3.40.50.2000">
    <property type="entry name" value="Glycogen Phosphorylase B"/>
    <property type="match status" value="2"/>
</dbReference>
<evidence type="ECO:0000259" key="2">
    <source>
        <dbReference type="Pfam" id="PF13439"/>
    </source>
</evidence>
<dbReference type="SUPFAM" id="SSF53756">
    <property type="entry name" value="UDP-Glycosyltransferase/glycogen phosphorylase"/>
    <property type="match status" value="1"/>
</dbReference>
<evidence type="ECO:0000313" key="4">
    <source>
        <dbReference type="Proteomes" id="UP000179233"/>
    </source>
</evidence>
<comment type="caution">
    <text evidence="3">The sequence shown here is derived from an EMBL/GenBank/DDBJ whole genome shotgun (WGS) entry which is preliminary data.</text>
</comment>
<dbReference type="PANTHER" id="PTHR12526">
    <property type="entry name" value="GLYCOSYLTRANSFERASE"/>
    <property type="match status" value="1"/>
</dbReference>
<dbReference type="CDD" id="cd03801">
    <property type="entry name" value="GT4_PimA-like"/>
    <property type="match status" value="1"/>
</dbReference>
<gene>
    <name evidence="3" type="ORF">A2786_05405</name>
</gene>
<evidence type="ECO:0008006" key="5">
    <source>
        <dbReference type="Google" id="ProtNLM"/>
    </source>
</evidence>
<accession>A0A1G1VUL4</accession>
<dbReference type="GO" id="GO:0016757">
    <property type="term" value="F:glycosyltransferase activity"/>
    <property type="evidence" value="ECO:0007669"/>
    <property type="project" value="InterPro"/>
</dbReference>
<reference evidence="3 4" key="1">
    <citation type="journal article" date="2016" name="Nat. Commun.">
        <title>Thousands of microbial genomes shed light on interconnected biogeochemical processes in an aquifer system.</title>
        <authorList>
            <person name="Anantharaman K."/>
            <person name="Brown C.T."/>
            <person name="Hug L.A."/>
            <person name="Sharon I."/>
            <person name="Castelle C.J."/>
            <person name="Probst A.J."/>
            <person name="Thomas B.C."/>
            <person name="Singh A."/>
            <person name="Wilkins M.J."/>
            <person name="Karaoz U."/>
            <person name="Brodie E.L."/>
            <person name="Williams K.H."/>
            <person name="Hubbard S.S."/>
            <person name="Banfield J.F."/>
        </authorList>
    </citation>
    <scope>NUCLEOTIDE SEQUENCE [LARGE SCALE GENOMIC DNA]</scope>
</reference>
<dbReference type="InterPro" id="IPR001296">
    <property type="entry name" value="Glyco_trans_1"/>
</dbReference>
<sequence length="406" mass="46249">MTIAVFTRRLPENFLGGAEIHASLTAKALAKRGHRVWVVTGGRRDVTLNLGRLTIIRLQAFSFPHFLQTLFLPYWRFRFRKRVKRIVSEADIVHAFDLDGILLLSGWKEVESKLVVTVQDYSIICPGGDLLTIEDKPCHCYADMMFRCHRRHEGRLLRRLYFQIAYPIRFTVRSRLFLRLPVVVFISRYVSLQFNRVFGKTLLAKTAVIGNFVPERWLHTSIRKGKRFDILYVGRLEYYKGLGVLLDALALLKKRGLPYQVCIVGAGDIEVYKERVTELGLTANVSFAGEVAYSDIRAFYLQSRVVVVPSIWPEPCGRAVIEGMASGSVVVASSNGGTAELLTDRETGFLVPANDPSALANTIGQALSHYRELAGLRLRARKHVLLHFVSHIVIRQYEELYRRMVR</sequence>
<dbReference type="EMBL" id="MHCJ01000003">
    <property type="protein sequence ID" value="OGY18897.1"/>
    <property type="molecule type" value="Genomic_DNA"/>
</dbReference>
<protein>
    <recommendedName>
        <fullName evidence="5">Glycosyl transferase family 1 domain-containing protein</fullName>
    </recommendedName>
</protein>
<dbReference type="PANTHER" id="PTHR12526:SF635">
    <property type="entry name" value="GLYCOSYL TRANSFERASE GROUP 1"/>
    <property type="match status" value="1"/>
</dbReference>
<feature type="domain" description="Glycosyl transferase family 1" evidence="1">
    <location>
        <begin position="223"/>
        <end position="380"/>
    </location>
</feature>
<dbReference type="Proteomes" id="UP000179233">
    <property type="component" value="Unassembled WGS sequence"/>
</dbReference>
<organism evidence="3 4">
    <name type="scientific">Candidatus Chisholmbacteria bacterium RIFCSPHIGHO2_01_FULL_52_32</name>
    <dbReference type="NCBI Taxonomy" id="1797591"/>
    <lineage>
        <taxon>Bacteria</taxon>
        <taxon>Candidatus Chisholmiibacteriota</taxon>
    </lineage>
</organism>
<proteinExistence type="predicted"/>
<evidence type="ECO:0000313" key="3">
    <source>
        <dbReference type="EMBL" id="OGY18897.1"/>
    </source>
</evidence>
<dbReference type="InterPro" id="IPR028098">
    <property type="entry name" value="Glyco_trans_4-like_N"/>
</dbReference>
<dbReference type="AlphaFoldDB" id="A0A1G1VUL4"/>
<feature type="domain" description="Glycosyltransferase subfamily 4-like N-terminal" evidence="2">
    <location>
        <begin position="16"/>
        <end position="213"/>
    </location>
</feature>
<evidence type="ECO:0000259" key="1">
    <source>
        <dbReference type="Pfam" id="PF00534"/>
    </source>
</evidence>